<comment type="catalytic activity">
    <reaction evidence="7">
        <text>L-lysyl(27)-[histone H3] + 3 S-adenosyl-L-methionine = N(6),N(6),N(6)-trimethyl-L-lysyl(27)-[histone H3] + 3 S-adenosyl-L-homocysteine + 3 H(+)</text>
        <dbReference type="Rhea" id="RHEA:60292"/>
        <dbReference type="Rhea" id="RHEA-COMP:15535"/>
        <dbReference type="Rhea" id="RHEA-COMP:15548"/>
        <dbReference type="ChEBI" id="CHEBI:15378"/>
        <dbReference type="ChEBI" id="CHEBI:29969"/>
        <dbReference type="ChEBI" id="CHEBI:57856"/>
        <dbReference type="ChEBI" id="CHEBI:59789"/>
        <dbReference type="ChEBI" id="CHEBI:61961"/>
        <dbReference type="EC" id="2.1.1.356"/>
    </reaction>
</comment>
<keyword evidence="6" id="KW-0804">Transcription</keyword>
<dbReference type="PROSITE" id="PS50280">
    <property type="entry name" value="SET"/>
    <property type="match status" value="1"/>
</dbReference>
<keyword evidence="5" id="KW-0805">Transcription regulation</keyword>
<accession>A0A9R0K356</accession>
<evidence type="ECO:0000259" key="9">
    <source>
        <dbReference type="PROSITE" id="PS50280"/>
    </source>
</evidence>
<dbReference type="CDD" id="cd10519">
    <property type="entry name" value="SET_EZH"/>
    <property type="match status" value="1"/>
</dbReference>
<evidence type="ECO:0000256" key="3">
    <source>
        <dbReference type="ARBA" id="ARBA00022679"/>
    </source>
</evidence>
<dbReference type="Gene3D" id="2.170.270.10">
    <property type="entry name" value="SET domain"/>
    <property type="match status" value="1"/>
</dbReference>
<keyword evidence="11" id="KW-1185">Reference proteome</keyword>
<feature type="compositionally biased region" description="Basic residues" evidence="8">
    <location>
        <begin position="338"/>
        <end position="350"/>
    </location>
</feature>
<feature type="compositionally biased region" description="Low complexity" evidence="8">
    <location>
        <begin position="354"/>
        <end position="367"/>
    </location>
</feature>
<dbReference type="SMART" id="SM00317">
    <property type="entry name" value="SET"/>
    <property type="match status" value="1"/>
</dbReference>
<reference evidence="11" key="1">
    <citation type="journal article" date="2021" name="Nat. Commun.">
        <title>Genomic analyses provide insights into spinach domestication and the genetic basis of agronomic traits.</title>
        <authorList>
            <person name="Cai X."/>
            <person name="Sun X."/>
            <person name="Xu C."/>
            <person name="Sun H."/>
            <person name="Wang X."/>
            <person name="Ge C."/>
            <person name="Zhang Z."/>
            <person name="Wang Q."/>
            <person name="Fei Z."/>
            <person name="Jiao C."/>
            <person name="Wang Q."/>
        </authorList>
    </citation>
    <scope>NUCLEOTIDE SEQUENCE [LARGE SCALE GENOMIC DNA]</scope>
    <source>
        <strain evidence="11">cv. Varoflay</strain>
    </source>
</reference>
<dbReference type="InterPro" id="IPR001005">
    <property type="entry name" value="SANT/Myb"/>
</dbReference>
<feature type="domain" description="CXC" evidence="10">
    <location>
        <begin position="621"/>
        <end position="720"/>
    </location>
</feature>
<gene>
    <name evidence="12 13 14" type="primary">LOC110796043</name>
</gene>
<dbReference type="SUPFAM" id="SSF82199">
    <property type="entry name" value="SET domain"/>
    <property type="match status" value="1"/>
</dbReference>
<dbReference type="GO" id="GO:0003682">
    <property type="term" value="F:chromatin binding"/>
    <property type="evidence" value="ECO:0000318"/>
    <property type="project" value="GO_Central"/>
</dbReference>
<evidence type="ECO:0000313" key="12">
    <source>
        <dbReference type="RefSeq" id="XP_021856763.1"/>
    </source>
</evidence>
<dbReference type="SMART" id="SM00717">
    <property type="entry name" value="SANT"/>
    <property type="match status" value="1"/>
</dbReference>
<dbReference type="Pfam" id="PF21358">
    <property type="entry name" value="Ezh2_MCSS"/>
    <property type="match status" value="1"/>
</dbReference>
<dbReference type="RefSeq" id="XP_021856764.1">
    <property type="nucleotide sequence ID" value="XM_022001072.1"/>
</dbReference>
<keyword evidence="3" id="KW-0808">Transferase</keyword>
<evidence type="ECO:0000256" key="2">
    <source>
        <dbReference type="ARBA" id="ARBA00022603"/>
    </source>
</evidence>
<feature type="region of interest" description="Disordered" evidence="8">
    <location>
        <begin position="328"/>
        <end position="481"/>
    </location>
</feature>
<evidence type="ECO:0000256" key="4">
    <source>
        <dbReference type="ARBA" id="ARBA00022691"/>
    </source>
</evidence>
<sequence>MSAVPKEIISVIDSLKQQVEAQRHVYVKNLMEENKQKLSKVTLMKERRSVTVNDMEKNAGLLVKKQNDAVNMQNDFESGNKGDDCNGSQENSAILLGSPFPNKNTIRATKLPEVKRLPPYTTWIFLDRNQRMTEDQSVLGRRRIYYDPTGGEALICSDSEEEVIEDEEDKKAFARSEDYILRMTVQEAGLSDAVLDLLGQCFSKKPSDVKARYEVLCGEEKATEGLRKGETVETSENSNPYLDKDLEGALDSFDNLFCRRCYVFDCRLHGCSQDLIFPTEKQHPWSSSEEANVTCGLHCYRSAPKCEGDSVVISHKCDGPEARASLSSDDAFVEVSPRKKSNGSSNKRKGSTQSESASSNARSASDSSDSDERLAQDNNSVDQPSIHHKGKLIGKSGPRKSRNKRAAERIIVAMQKRHKKAVAQDADSISAGPTLSRDMKLRSRARKEDEVASSSKKKGNSSTGEKSRKASPAVGSSQSLNCDSEPLNIALTDQSMGILDDVSRKEELVDESPGKLEVYNDNSWKALEKALYEKGLEIFGRNSCLIARNLLNGLKTCSEVYQYMNRLNNKLSCQGGDDESNLECNETTGNEVRRRSRYVRRRGRVRRLKYTWKSTGYHSIRKRISERKDQPCRQYNPCGCEAACGKQCSCLLNGTCCEKYCGCPKSCKNRFRGCHCAKSQCRSRQCPCFAADRECDPDVCRNCWVSCGDGTLGVPNQRGDNYGCRNMKLLLKQQQRVLLGRSDVSGWGAFLKNGVGKHEYLGEYTGELISHREADKRGKIYDRENSSFLFNLNDQFVLDAYRKGDKLKFANHSPDPNCYAKVIMVAGDHRVGIFAKERINAGEELFYDYRYEPDRAPAWARKPEEPGSKKEAAGPSTGRAKKLA</sequence>
<dbReference type="GO" id="GO:0140951">
    <property type="term" value="F:histone H3K27 trimethyltransferase activity"/>
    <property type="evidence" value="ECO:0007669"/>
    <property type="project" value="UniProtKB-EC"/>
</dbReference>
<evidence type="ECO:0000259" key="10">
    <source>
        <dbReference type="PROSITE" id="PS51633"/>
    </source>
</evidence>
<dbReference type="GeneID" id="110796043"/>
<dbReference type="EC" id="2.1.1.356" evidence="1"/>
<dbReference type="PROSITE" id="PS51633">
    <property type="entry name" value="CXC"/>
    <property type="match status" value="1"/>
</dbReference>
<dbReference type="InterPro" id="IPR048358">
    <property type="entry name" value="EZH1/2_MCSS"/>
</dbReference>
<dbReference type="OrthoDB" id="6141102at2759"/>
<evidence type="ECO:0000256" key="8">
    <source>
        <dbReference type="SAM" id="MobiDB-lite"/>
    </source>
</evidence>
<dbReference type="InterPro" id="IPR041355">
    <property type="entry name" value="Pre-SET_CXC"/>
</dbReference>
<dbReference type="InterPro" id="IPR026489">
    <property type="entry name" value="CXC_dom"/>
</dbReference>
<name>A0A9R0K356_SPIOL</name>
<dbReference type="GO" id="GO:0005634">
    <property type="term" value="C:nucleus"/>
    <property type="evidence" value="ECO:0000318"/>
    <property type="project" value="GO_Central"/>
</dbReference>
<evidence type="ECO:0000256" key="6">
    <source>
        <dbReference type="ARBA" id="ARBA00023163"/>
    </source>
</evidence>
<dbReference type="RefSeq" id="XP_056686453.1">
    <property type="nucleotide sequence ID" value="XM_056830475.1"/>
</dbReference>
<dbReference type="Pfam" id="PF25996">
    <property type="entry name" value="HTH_CLF_N"/>
    <property type="match status" value="1"/>
</dbReference>
<evidence type="ECO:0000256" key="7">
    <source>
        <dbReference type="ARBA" id="ARBA00048568"/>
    </source>
</evidence>
<keyword evidence="2" id="KW-0489">Methyltransferase</keyword>
<feature type="domain" description="SET" evidence="9">
    <location>
        <begin position="735"/>
        <end position="850"/>
    </location>
</feature>
<dbReference type="Pfam" id="PF00856">
    <property type="entry name" value="SET"/>
    <property type="match status" value="1"/>
</dbReference>
<dbReference type="Proteomes" id="UP000813463">
    <property type="component" value="Chromosome 5"/>
</dbReference>
<feature type="compositionally biased region" description="Basic and acidic residues" evidence="8">
    <location>
        <begin position="437"/>
        <end position="450"/>
    </location>
</feature>
<evidence type="ECO:0000256" key="1">
    <source>
        <dbReference type="ARBA" id="ARBA00012186"/>
    </source>
</evidence>
<dbReference type="GO" id="GO:0031507">
    <property type="term" value="P:heterochromatin formation"/>
    <property type="evidence" value="ECO:0000318"/>
    <property type="project" value="GO_Central"/>
</dbReference>
<dbReference type="FunFam" id="2.170.270.10:FF:000001">
    <property type="entry name" value="Putative histone-lysine N-methyltransferase EZH2"/>
    <property type="match status" value="1"/>
</dbReference>
<dbReference type="GO" id="GO:0032259">
    <property type="term" value="P:methylation"/>
    <property type="evidence" value="ECO:0007669"/>
    <property type="project" value="UniProtKB-KW"/>
</dbReference>
<dbReference type="GO" id="GO:0050793">
    <property type="term" value="P:regulation of developmental process"/>
    <property type="evidence" value="ECO:0007669"/>
    <property type="project" value="UniProtKB-ARBA"/>
</dbReference>
<keyword evidence="4" id="KW-0949">S-adenosyl-L-methionine</keyword>
<dbReference type="InterPro" id="IPR046341">
    <property type="entry name" value="SET_dom_sf"/>
</dbReference>
<reference evidence="12 13" key="2">
    <citation type="submission" date="2025-04" db="UniProtKB">
        <authorList>
            <consortium name="RefSeq"/>
        </authorList>
    </citation>
    <scope>IDENTIFICATION</scope>
    <source>
        <tissue evidence="14">Leaf</tissue>
    </source>
</reference>
<dbReference type="InterPro" id="IPR058609">
    <property type="entry name" value="HTH_CLF-like"/>
</dbReference>
<protein>
    <recommendedName>
        <fullName evidence="1">[histone H3]-lysine(27) N-trimethyltransferase</fullName>
        <ecNumber evidence="1">2.1.1.356</ecNumber>
    </recommendedName>
</protein>
<feature type="compositionally biased region" description="Basic residues" evidence="8">
    <location>
        <begin position="386"/>
        <end position="404"/>
    </location>
</feature>
<evidence type="ECO:0000313" key="13">
    <source>
        <dbReference type="RefSeq" id="XP_021856764.1"/>
    </source>
</evidence>
<dbReference type="PANTHER" id="PTHR45747">
    <property type="entry name" value="HISTONE-LYSINE N-METHYLTRANSFERASE E(Z)"/>
    <property type="match status" value="1"/>
</dbReference>
<dbReference type="InterPro" id="IPR001214">
    <property type="entry name" value="SET_dom"/>
</dbReference>
<dbReference type="InterPro" id="IPR045318">
    <property type="entry name" value="EZH1/2-like"/>
</dbReference>
<proteinExistence type="predicted"/>
<dbReference type="AlphaFoldDB" id="A0A9R0K356"/>
<feature type="region of interest" description="Disordered" evidence="8">
    <location>
        <begin position="858"/>
        <end position="884"/>
    </location>
</feature>
<evidence type="ECO:0000313" key="14">
    <source>
        <dbReference type="RefSeq" id="XP_056686453.1"/>
    </source>
</evidence>
<feature type="compositionally biased region" description="Basic and acidic residues" evidence="8">
    <location>
        <begin position="858"/>
        <end position="872"/>
    </location>
</feature>
<evidence type="ECO:0000256" key="5">
    <source>
        <dbReference type="ARBA" id="ARBA00023015"/>
    </source>
</evidence>
<dbReference type="KEGG" id="soe:110796043"/>
<dbReference type="PROSITE" id="PS51576">
    <property type="entry name" value="SAM_MT43_EZ"/>
    <property type="match status" value="1"/>
</dbReference>
<dbReference type="InterPro" id="IPR025778">
    <property type="entry name" value="Hist-Lys_N-MeTrfase_plant"/>
</dbReference>
<dbReference type="RefSeq" id="XP_021856763.1">
    <property type="nucleotide sequence ID" value="XM_022001071.1"/>
</dbReference>
<dbReference type="InterPro" id="IPR033467">
    <property type="entry name" value="Tesmin/TSO1-like_CXC"/>
</dbReference>
<dbReference type="GO" id="GO:0031519">
    <property type="term" value="C:PcG protein complex"/>
    <property type="evidence" value="ECO:0007669"/>
    <property type="project" value="InterPro"/>
</dbReference>
<dbReference type="GO" id="GO:0046976">
    <property type="term" value="F:histone H3K27 methyltransferase activity"/>
    <property type="evidence" value="ECO:0000318"/>
    <property type="project" value="GO_Central"/>
</dbReference>
<dbReference type="PANTHER" id="PTHR45747:SF4">
    <property type="entry name" value="HISTONE-LYSINE N-METHYLTRANSFERASE E(Z)"/>
    <property type="match status" value="1"/>
</dbReference>
<dbReference type="SMART" id="SM01114">
    <property type="entry name" value="CXC"/>
    <property type="match status" value="1"/>
</dbReference>
<organism evidence="11 13">
    <name type="scientific">Spinacia oleracea</name>
    <name type="common">Spinach</name>
    <dbReference type="NCBI Taxonomy" id="3562"/>
    <lineage>
        <taxon>Eukaryota</taxon>
        <taxon>Viridiplantae</taxon>
        <taxon>Streptophyta</taxon>
        <taxon>Embryophyta</taxon>
        <taxon>Tracheophyta</taxon>
        <taxon>Spermatophyta</taxon>
        <taxon>Magnoliopsida</taxon>
        <taxon>eudicotyledons</taxon>
        <taxon>Gunneridae</taxon>
        <taxon>Pentapetalae</taxon>
        <taxon>Caryophyllales</taxon>
        <taxon>Chenopodiaceae</taxon>
        <taxon>Chenopodioideae</taxon>
        <taxon>Anserineae</taxon>
        <taxon>Spinacia</taxon>
    </lineage>
</organism>
<dbReference type="Pfam" id="PF18264">
    <property type="entry name" value="preSET_CXC"/>
    <property type="match status" value="1"/>
</dbReference>
<evidence type="ECO:0000313" key="11">
    <source>
        <dbReference type="Proteomes" id="UP000813463"/>
    </source>
</evidence>